<feature type="domain" description="UPF0033" evidence="1">
    <location>
        <begin position="3"/>
        <end position="70"/>
    </location>
</feature>
<dbReference type="OrthoDB" id="33202at2157"/>
<accession>H2C7X8</accession>
<evidence type="ECO:0000313" key="3">
    <source>
        <dbReference type="Proteomes" id="UP000003980"/>
    </source>
</evidence>
<evidence type="ECO:0000313" key="2">
    <source>
        <dbReference type="EMBL" id="EHP68254.1"/>
    </source>
</evidence>
<keyword evidence="3" id="KW-1185">Reference proteome</keyword>
<dbReference type="Gene3D" id="3.30.110.40">
    <property type="entry name" value="TusA-like domain"/>
    <property type="match status" value="1"/>
</dbReference>
<gene>
    <name evidence="2" type="ORF">MetMK1DRAFT_00026770</name>
</gene>
<dbReference type="SUPFAM" id="SSF64307">
    <property type="entry name" value="SirA-like"/>
    <property type="match status" value="1"/>
</dbReference>
<dbReference type="CDD" id="cd00291">
    <property type="entry name" value="SirA_YedF_YeeD"/>
    <property type="match status" value="1"/>
</dbReference>
<dbReference type="PANTHER" id="PTHR33279">
    <property type="entry name" value="SULFUR CARRIER PROTEIN YEDF-RELATED"/>
    <property type="match status" value="1"/>
</dbReference>
<proteinExistence type="predicted"/>
<organism evidence="2 3">
    <name type="scientific">Metallosphaera yellowstonensis MK1</name>
    <dbReference type="NCBI Taxonomy" id="671065"/>
    <lineage>
        <taxon>Archaea</taxon>
        <taxon>Thermoproteota</taxon>
        <taxon>Thermoprotei</taxon>
        <taxon>Sulfolobales</taxon>
        <taxon>Sulfolobaceae</taxon>
        <taxon>Metallosphaera</taxon>
    </lineage>
</organism>
<evidence type="ECO:0000259" key="1">
    <source>
        <dbReference type="Pfam" id="PF01206"/>
    </source>
</evidence>
<sequence>MEELNLINLECPEPFMKVAAKLMTMKGGTLKVTFKDPKCDEMIIEAVKLMDCKILEHKNDNGVYTLILEKTRQDTREDKSVKELGSC</sequence>
<reference evidence="2 3" key="1">
    <citation type="submission" date="2012-01" db="EMBL/GenBank/DDBJ databases">
        <title>Improved High-Quality Draft sequence of Metallosphaera yellowstonensis MK1.</title>
        <authorList>
            <consortium name="US DOE Joint Genome Institute"/>
            <person name="Lucas S."/>
            <person name="Han J."/>
            <person name="Cheng J.-F."/>
            <person name="Goodwin L."/>
            <person name="Pitluck S."/>
            <person name="Peters L."/>
            <person name="Teshima H."/>
            <person name="Detter J.C."/>
            <person name="Han C."/>
            <person name="Tapia R."/>
            <person name="Land M."/>
            <person name="Hauser L."/>
            <person name="Kyrpides N."/>
            <person name="Kozubal M."/>
            <person name="Macur R.E."/>
            <person name="Jay Z."/>
            <person name="Inskeep W."/>
            <person name="Woyke T."/>
        </authorList>
    </citation>
    <scope>NUCLEOTIDE SEQUENCE [LARGE SCALE GENOMIC DNA]</scope>
    <source>
        <strain evidence="2 3">MK1</strain>
    </source>
</reference>
<dbReference type="PANTHER" id="PTHR33279:SF18">
    <property type="entry name" value="SULFUR CARRIER PROTEIN MJ0990-RELATED"/>
    <property type="match status" value="1"/>
</dbReference>
<dbReference type="Proteomes" id="UP000003980">
    <property type="component" value="Unassembled WGS sequence"/>
</dbReference>
<dbReference type="EMBL" id="JH597770">
    <property type="protein sequence ID" value="EHP68254.1"/>
    <property type="molecule type" value="Genomic_DNA"/>
</dbReference>
<dbReference type="HOGENOM" id="CLU_165242_0_0_2"/>
<protein>
    <submittedName>
        <fullName evidence="2">Putative redox protein, regulator of disulfide bond formation</fullName>
    </submittedName>
</protein>
<dbReference type="RefSeq" id="WP_009074469.1">
    <property type="nucleotide sequence ID" value="NZ_JH597770.1"/>
</dbReference>
<dbReference type="InterPro" id="IPR036868">
    <property type="entry name" value="TusA-like_sf"/>
</dbReference>
<dbReference type="eggNOG" id="arCOG02072">
    <property type="taxonomic scope" value="Archaea"/>
</dbReference>
<name>H2C7X8_9CREN</name>
<dbReference type="InterPro" id="IPR001455">
    <property type="entry name" value="TusA-like"/>
</dbReference>
<dbReference type="Pfam" id="PF01206">
    <property type="entry name" value="TusA"/>
    <property type="match status" value="1"/>
</dbReference>
<dbReference type="AlphaFoldDB" id="H2C7X8"/>